<sequence>MNTVAAATIAVGKPSRGPDGEKIMIAETTPSKAVHTASSHRILLSIARGSK</sequence>
<organism evidence="1 2">
    <name type="scientific">Antrihabitans spumae</name>
    <dbReference type="NCBI Taxonomy" id="3373370"/>
    <lineage>
        <taxon>Bacteria</taxon>
        <taxon>Bacillati</taxon>
        <taxon>Actinomycetota</taxon>
        <taxon>Actinomycetes</taxon>
        <taxon>Mycobacteriales</taxon>
        <taxon>Nocardiaceae</taxon>
        <taxon>Antrihabitans</taxon>
    </lineage>
</organism>
<proteinExistence type="predicted"/>
<dbReference type="EMBL" id="JBIMSO010000066">
    <property type="protein sequence ID" value="MFH5210740.1"/>
    <property type="molecule type" value="Genomic_DNA"/>
</dbReference>
<gene>
    <name evidence="1" type="ORF">ACHIPZ_21420</name>
</gene>
<dbReference type="RefSeq" id="WP_395116712.1">
    <property type="nucleotide sequence ID" value="NZ_JBIMSO010000066.1"/>
</dbReference>
<dbReference type="Proteomes" id="UP001609175">
    <property type="component" value="Unassembled WGS sequence"/>
</dbReference>
<name>A0ABW7JRU8_9NOCA</name>
<protein>
    <submittedName>
        <fullName evidence="1">Uncharacterized protein</fullName>
    </submittedName>
</protein>
<accession>A0ABW7JRU8</accession>
<evidence type="ECO:0000313" key="2">
    <source>
        <dbReference type="Proteomes" id="UP001609175"/>
    </source>
</evidence>
<reference evidence="1 2" key="1">
    <citation type="submission" date="2024-10" db="EMBL/GenBank/DDBJ databases">
        <authorList>
            <person name="Riesco R."/>
        </authorList>
    </citation>
    <scope>NUCLEOTIDE SEQUENCE [LARGE SCALE GENOMIC DNA]</scope>
    <source>
        <strain evidence="1 2">NCIMB 15449</strain>
    </source>
</reference>
<comment type="caution">
    <text evidence="1">The sequence shown here is derived from an EMBL/GenBank/DDBJ whole genome shotgun (WGS) entry which is preliminary data.</text>
</comment>
<evidence type="ECO:0000313" key="1">
    <source>
        <dbReference type="EMBL" id="MFH5210740.1"/>
    </source>
</evidence>